<dbReference type="EMBL" id="MTQA01000158">
    <property type="protein sequence ID" value="PNP76146.1"/>
    <property type="molecule type" value="Genomic_DNA"/>
</dbReference>
<accession>A0A2K0W1L3</accession>
<dbReference type="STRING" id="42673.A0A2K0W1L3"/>
<proteinExistence type="predicted"/>
<evidence type="ECO:0000256" key="1">
    <source>
        <dbReference type="SAM" id="MobiDB-lite"/>
    </source>
</evidence>
<dbReference type="OrthoDB" id="5050681at2759"/>
<dbReference type="InterPro" id="IPR022698">
    <property type="entry name" value="OrsD"/>
</dbReference>
<comment type="caution">
    <text evidence="2">The sequence shown here is derived from an EMBL/GenBank/DDBJ whole genome shotgun (WGS) entry which is preliminary data.</text>
</comment>
<evidence type="ECO:0000313" key="2">
    <source>
        <dbReference type="EMBL" id="PNP76146.1"/>
    </source>
</evidence>
<protein>
    <submittedName>
        <fullName evidence="2">Uncharacterized protein</fullName>
    </submittedName>
</protein>
<dbReference type="AlphaFoldDB" id="A0A2K0W1L3"/>
<gene>
    <name evidence="2" type="ORF">FNYG_10515</name>
</gene>
<name>A0A2K0W1L3_GIBNY</name>
<keyword evidence="3" id="KW-1185">Reference proteome</keyword>
<organism evidence="2 3">
    <name type="scientific">Gibberella nygamai</name>
    <name type="common">Bean root rot disease fungus</name>
    <name type="synonym">Fusarium nygamai</name>
    <dbReference type="NCBI Taxonomy" id="42673"/>
    <lineage>
        <taxon>Eukaryota</taxon>
        <taxon>Fungi</taxon>
        <taxon>Dikarya</taxon>
        <taxon>Ascomycota</taxon>
        <taxon>Pezizomycotina</taxon>
        <taxon>Sordariomycetes</taxon>
        <taxon>Hypocreomycetidae</taxon>
        <taxon>Hypocreales</taxon>
        <taxon>Nectriaceae</taxon>
        <taxon>Fusarium</taxon>
        <taxon>Fusarium fujikuroi species complex</taxon>
    </lineage>
</organism>
<dbReference type="Pfam" id="PF12013">
    <property type="entry name" value="OrsD"/>
    <property type="match status" value="1"/>
</dbReference>
<sequence length="136" mass="15223">MNGIHQEISLILDQYSRLEKLHRHFNLPEQAIICTLCGYALAADNDRVGRHLGEKHHISKTARQKLNALVNSLNPPNPDTLSKRPDGSSPNPHLRIQDGKACRHYGLRSTSSDVLSKHMRAFHKPELANARSGGKH</sequence>
<feature type="region of interest" description="Disordered" evidence="1">
    <location>
        <begin position="70"/>
        <end position="99"/>
    </location>
</feature>
<evidence type="ECO:0000313" key="3">
    <source>
        <dbReference type="Proteomes" id="UP000236664"/>
    </source>
</evidence>
<dbReference type="Proteomes" id="UP000236664">
    <property type="component" value="Unassembled WGS sequence"/>
</dbReference>
<reference evidence="2 3" key="1">
    <citation type="submission" date="2017-06" db="EMBL/GenBank/DDBJ databases">
        <title>Genome of Fusarium nygamai isolate CS10214.</title>
        <authorList>
            <person name="Gardiner D.M."/>
            <person name="Obanor F."/>
            <person name="Kazan K."/>
        </authorList>
    </citation>
    <scope>NUCLEOTIDE SEQUENCE [LARGE SCALE GENOMIC DNA]</scope>
    <source>
        <strain evidence="2 3">CS10214</strain>
    </source>
</reference>